<reference evidence="2" key="1">
    <citation type="journal article" date="2023" name="Mol. Phylogenet. Evol.">
        <title>Genome-scale phylogeny and comparative genomics of the fungal order Sordariales.</title>
        <authorList>
            <person name="Hensen N."/>
            <person name="Bonometti L."/>
            <person name="Westerberg I."/>
            <person name="Brannstrom I.O."/>
            <person name="Guillou S."/>
            <person name="Cros-Aarteil S."/>
            <person name="Calhoun S."/>
            <person name="Haridas S."/>
            <person name="Kuo A."/>
            <person name="Mondo S."/>
            <person name="Pangilinan J."/>
            <person name="Riley R."/>
            <person name="LaButti K."/>
            <person name="Andreopoulos B."/>
            <person name="Lipzen A."/>
            <person name="Chen C."/>
            <person name="Yan M."/>
            <person name="Daum C."/>
            <person name="Ng V."/>
            <person name="Clum A."/>
            <person name="Steindorff A."/>
            <person name="Ohm R.A."/>
            <person name="Martin F."/>
            <person name="Silar P."/>
            <person name="Natvig D.O."/>
            <person name="Lalanne C."/>
            <person name="Gautier V."/>
            <person name="Ament-Velasquez S.L."/>
            <person name="Kruys A."/>
            <person name="Hutchinson M.I."/>
            <person name="Powell A.J."/>
            <person name="Barry K."/>
            <person name="Miller A.N."/>
            <person name="Grigoriev I.V."/>
            <person name="Debuchy R."/>
            <person name="Gladieux P."/>
            <person name="Hiltunen Thoren M."/>
            <person name="Johannesson H."/>
        </authorList>
    </citation>
    <scope>NUCLEOTIDE SEQUENCE</scope>
    <source>
        <strain evidence="2">CBS 990.96</strain>
    </source>
</reference>
<feature type="signal peptide" evidence="1">
    <location>
        <begin position="1"/>
        <end position="20"/>
    </location>
</feature>
<dbReference type="Proteomes" id="UP001301958">
    <property type="component" value="Unassembled WGS sequence"/>
</dbReference>
<evidence type="ECO:0000313" key="2">
    <source>
        <dbReference type="EMBL" id="KAK4224910.1"/>
    </source>
</evidence>
<name>A0AAN7BK29_9PEZI</name>
<evidence type="ECO:0000313" key="3">
    <source>
        <dbReference type="Proteomes" id="UP001301958"/>
    </source>
</evidence>
<keyword evidence="1" id="KW-0732">Signal</keyword>
<dbReference type="EMBL" id="MU865380">
    <property type="protein sequence ID" value="KAK4224910.1"/>
    <property type="molecule type" value="Genomic_DNA"/>
</dbReference>
<reference evidence="2" key="2">
    <citation type="submission" date="2023-05" db="EMBL/GenBank/DDBJ databases">
        <authorList>
            <consortium name="Lawrence Berkeley National Laboratory"/>
            <person name="Steindorff A."/>
            <person name="Hensen N."/>
            <person name="Bonometti L."/>
            <person name="Westerberg I."/>
            <person name="Brannstrom I.O."/>
            <person name="Guillou S."/>
            <person name="Cros-Aarteil S."/>
            <person name="Calhoun S."/>
            <person name="Haridas S."/>
            <person name="Kuo A."/>
            <person name="Mondo S."/>
            <person name="Pangilinan J."/>
            <person name="Riley R."/>
            <person name="Labutti K."/>
            <person name="Andreopoulos B."/>
            <person name="Lipzen A."/>
            <person name="Chen C."/>
            <person name="Yanf M."/>
            <person name="Daum C."/>
            <person name="Ng V."/>
            <person name="Clum A."/>
            <person name="Ohm R."/>
            <person name="Martin F."/>
            <person name="Silar P."/>
            <person name="Natvig D."/>
            <person name="Lalanne C."/>
            <person name="Gautier V."/>
            <person name="Ament-Velasquez S.L."/>
            <person name="Kruys A."/>
            <person name="Hutchinson M.I."/>
            <person name="Powell A.J."/>
            <person name="Barry K."/>
            <person name="Miller A.N."/>
            <person name="Grigoriev I.V."/>
            <person name="Debuchy R."/>
            <person name="Gladieux P."/>
            <person name="Thoren M.H."/>
            <person name="Johannesson H."/>
        </authorList>
    </citation>
    <scope>NUCLEOTIDE SEQUENCE</scope>
    <source>
        <strain evidence="2">CBS 990.96</strain>
    </source>
</reference>
<proteinExistence type="predicted"/>
<gene>
    <name evidence="2" type="ORF">QBC38DRAFT_484317</name>
</gene>
<accession>A0AAN7BK29</accession>
<protein>
    <submittedName>
        <fullName evidence="2">Uncharacterized protein</fullName>
    </submittedName>
</protein>
<sequence length="104" mass="10855">MQFLTILAVAIMPFFTPVLAAPAVQDVQPPFARAVGAPMDGVEAKELSKRGTPGNVFICTGPNWQGTCQVFYLGTSGTCYSIPAPYAYNAGSVGPDAGAICRLL</sequence>
<evidence type="ECO:0000256" key="1">
    <source>
        <dbReference type="SAM" id="SignalP"/>
    </source>
</evidence>
<comment type="caution">
    <text evidence="2">The sequence shown here is derived from an EMBL/GenBank/DDBJ whole genome shotgun (WGS) entry which is preliminary data.</text>
</comment>
<feature type="chain" id="PRO_5043005375" evidence="1">
    <location>
        <begin position="21"/>
        <end position="104"/>
    </location>
</feature>
<organism evidence="2 3">
    <name type="scientific">Podospora fimiseda</name>
    <dbReference type="NCBI Taxonomy" id="252190"/>
    <lineage>
        <taxon>Eukaryota</taxon>
        <taxon>Fungi</taxon>
        <taxon>Dikarya</taxon>
        <taxon>Ascomycota</taxon>
        <taxon>Pezizomycotina</taxon>
        <taxon>Sordariomycetes</taxon>
        <taxon>Sordariomycetidae</taxon>
        <taxon>Sordariales</taxon>
        <taxon>Podosporaceae</taxon>
        <taxon>Podospora</taxon>
    </lineage>
</organism>
<dbReference type="AlphaFoldDB" id="A0AAN7BK29"/>
<keyword evidence="3" id="KW-1185">Reference proteome</keyword>